<feature type="coiled-coil region" evidence="1">
    <location>
        <begin position="526"/>
        <end position="556"/>
    </location>
</feature>
<feature type="domain" description="Peptidase S74" evidence="3">
    <location>
        <begin position="367"/>
        <end position="540"/>
    </location>
</feature>
<evidence type="ECO:0000313" key="5">
    <source>
        <dbReference type="Proteomes" id="UP001204772"/>
    </source>
</evidence>
<dbReference type="InterPro" id="IPR011049">
    <property type="entry name" value="Serralysin-like_metalloprot_C"/>
</dbReference>
<feature type="signal peptide" evidence="2">
    <location>
        <begin position="1"/>
        <end position="19"/>
    </location>
</feature>
<dbReference type="InterPro" id="IPR008640">
    <property type="entry name" value="Adhesin_Head_dom"/>
</dbReference>
<keyword evidence="2" id="KW-0732">Signal</keyword>
<dbReference type="Pfam" id="PF05658">
    <property type="entry name" value="YadA_head"/>
    <property type="match status" value="4"/>
</dbReference>
<dbReference type="Pfam" id="PF13884">
    <property type="entry name" value="Peptidase_S74"/>
    <property type="match status" value="1"/>
</dbReference>
<accession>A0ABT1FXI2</accession>
<dbReference type="Proteomes" id="UP001204772">
    <property type="component" value="Unassembled WGS sequence"/>
</dbReference>
<dbReference type="SUPFAM" id="SSF101967">
    <property type="entry name" value="Adhesin YadA, collagen-binding domain"/>
    <property type="match status" value="1"/>
</dbReference>
<dbReference type="InterPro" id="IPR030392">
    <property type="entry name" value="S74_ICA"/>
</dbReference>
<dbReference type="CDD" id="cd12820">
    <property type="entry name" value="LbR_YadA-like"/>
    <property type="match status" value="1"/>
</dbReference>
<dbReference type="PROSITE" id="PS51688">
    <property type="entry name" value="ICA"/>
    <property type="match status" value="1"/>
</dbReference>
<sequence length="569" mass="60148">MKKFLLTLMVVAMTQIVSAQSITLSPSNPISPTQGTLVYDSGLNQLKYWNGTAWIPLTGGGTVGWNLTGNDLYNTNAGNVGILTGTPRAAFNIASGKTVLFGTDTSGAGNKLIWYPAKGAFRAGVSISDHWDYSKVGYYSTALGGGNTATGNYSTALGGSTTASGNLSTALGGSNTASGELSTAMGGFTLANGGYATALGNSTIATGYSATAMGFAGVASGNHSTAMGYNTRVSSINATAMGINNIDSPNALLIVGNGLFDNERSNALAVFSDGKMVLGNATPQQRLHVVGGGYFSGSVGIGVTNPIAPLHIGSFSSLNETNTRYFSYGTGGTIPVLPNGAYNVGLLVEADIVTKNSFVSAQTATTSDARLKTITGISDSQKDLQTLRQLKITDYHYKDVAVWGKQRFKKVIAQQVEEVFPQAVRRQRSVIPDIYILAEKISYNEPAKELTVSLPNDYGLKVGDKVELVHQKQGKILAEIISFSGNDFTVGNWLFATDKIFVFGREVDDFRVVDYEALSMLGISAIQQLASEVDLLKKQLSEVSSLKKRLDALEVSLPSAPAMKQHSEY</sequence>
<dbReference type="RefSeq" id="WP_253533187.1">
    <property type="nucleotide sequence ID" value="NZ_JAMZEL010000023.1"/>
</dbReference>
<evidence type="ECO:0000256" key="1">
    <source>
        <dbReference type="SAM" id="Coils"/>
    </source>
</evidence>
<feature type="chain" id="PRO_5045484370" evidence="2">
    <location>
        <begin position="20"/>
        <end position="569"/>
    </location>
</feature>
<gene>
    <name evidence="4" type="ORF">NCI00_28225</name>
</gene>
<comment type="caution">
    <text evidence="4">The sequence shown here is derived from an EMBL/GenBank/DDBJ whole genome shotgun (WGS) entry which is preliminary data.</text>
</comment>
<keyword evidence="5" id="KW-1185">Reference proteome</keyword>
<evidence type="ECO:0000313" key="4">
    <source>
        <dbReference type="EMBL" id="MCP1386362.1"/>
    </source>
</evidence>
<evidence type="ECO:0000256" key="2">
    <source>
        <dbReference type="SAM" id="SignalP"/>
    </source>
</evidence>
<organism evidence="4 5">
    <name type="scientific">Runella salmonicolor</name>
    <dbReference type="NCBI Taxonomy" id="2950278"/>
    <lineage>
        <taxon>Bacteria</taxon>
        <taxon>Pseudomonadati</taxon>
        <taxon>Bacteroidota</taxon>
        <taxon>Cytophagia</taxon>
        <taxon>Cytophagales</taxon>
        <taxon>Spirosomataceae</taxon>
        <taxon>Runella</taxon>
    </lineage>
</organism>
<name>A0ABT1FXI2_9BACT</name>
<proteinExistence type="predicted"/>
<evidence type="ECO:0000259" key="3">
    <source>
        <dbReference type="PROSITE" id="PS51688"/>
    </source>
</evidence>
<keyword evidence="1" id="KW-0175">Coiled coil</keyword>
<dbReference type="EMBL" id="JAMZEL010000023">
    <property type="protein sequence ID" value="MCP1386362.1"/>
    <property type="molecule type" value="Genomic_DNA"/>
</dbReference>
<dbReference type="Gene3D" id="2.150.10.10">
    <property type="entry name" value="Serralysin-like metalloprotease, C-terminal"/>
    <property type="match status" value="1"/>
</dbReference>
<reference evidence="4 5" key="1">
    <citation type="submission" date="2022-06" db="EMBL/GenBank/DDBJ databases">
        <title>Runella sp. S5 genome sequencing.</title>
        <authorList>
            <person name="Park S."/>
        </authorList>
    </citation>
    <scope>NUCLEOTIDE SEQUENCE [LARGE SCALE GENOMIC DNA]</scope>
    <source>
        <strain evidence="4 5">S5</strain>
    </source>
</reference>
<protein>
    <submittedName>
        <fullName evidence="4">Tail fiber domain-containing protein</fullName>
    </submittedName>
</protein>